<evidence type="ECO:0000313" key="1">
    <source>
        <dbReference type="EMBL" id="QOR59797.1"/>
    </source>
</evidence>
<evidence type="ECO:0000313" key="2">
    <source>
        <dbReference type="Proteomes" id="UP000594097"/>
    </source>
</evidence>
<reference evidence="1 2" key="1">
    <citation type="submission" date="2020-07" db="EMBL/GenBank/DDBJ databases">
        <title>Taxonomic proposal: Crassvirales, a new order of highly abundant and diverse bacterial viruses.</title>
        <authorList>
            <person name="Shkoporov A.N."/>
            <person name="Stockdale S.R."/>
            <person name="Guerin E."/>
            <person name="Ross R.P."/>
            <person name="Hill C."/>
        </authorList>
    </citation>
    <scope>NUCLEOTIDE SEQUENCE [LARGE SCALE GENOMIC DNA]</scope>
</reference>
<accession>A0A7M1RZE1</accession>
<dbReference type="GeneID" id="65130409"/>
<dbReference type="KEGG" id="vg:65130409"/>
<dbReference type="RefSeq" id="YP_010111955.1">
    <property type="nucleotide sequence ID" value="NC_055886.1"/>
</dbReference>
<dbReference type="Proteomes" id="UP000594097">
    <property type="component" value="Segment"/>
</dbReference>
<sequence>MAQKTKSNLKKLFVSQAIPTESDFSDLIDSVQATLVANGNIKLSNRSDGSVAISAEIPEPKPVIPKFINQFITGSTPIYDGDGVPFFIQSVIDRGFGLDSKNDYKNLPDGSIVLLVNSGKTDSQCAINIDGTIYQSSSNDFLCVVLLVVHRNSSGSTQDFVHQVIIGEKLK</sequence>
<keyword evidence="2" id="KW-1185">Reference proteome</keyword>
<name>A0A7M1RZE1_9CAUD</name>
<dbReference type="EMBL" id="MT774393">
    <property type="protein sequence ID" value="QOR59797.1"/>
    <property type="molecule type" value="Genomic_DNA"/>
</dbReference>
<protein>
    <submittedName>
        <fullName evidence="1">Uncharacterized protein</fullName>
    </submittedName>
</protein>
<organism evidence="1 2">
    <name type="scientific">uncultured phage cr127_1</name>
    <dbReference type="NCBI Taxonomy" id="2772077"/>
    <lineage>
        <taxon>Viruses</taxon>
        <taxon>Duplodnaviria</taxon>
        <taxon>Heunggongvirae</taxon>
        <taxon>Uroviricota</taxon>
        <taxon>Caudoviricetes</taxon>
        <taxon>Crassvirales</taxon>
        <taxon>Crevaviridae</taxon>
        <taxon>Doltivirinae</taxon>
        <taxon>Kahucivirus</taxon>
        <taxon>Kahucivirus intestinalis</taxon>
    </lineage>
</organism>
<proteinExistence type="predicted"/>